<dbReference type="Proteomes" id="UP000237608">
    <property type="component" value="Unassembled WGS sequence"/>
</dbReference>
<keyword evidence="1" id="KW-0812">Transmembrane</keyword>
<keyword evidence="1" id="KW-1133">Transmembrane helix</keyword>
<name>A0A2S7WEG5_9FLAO</name>
<keyword evidence="1" id="KW-0472">Membrane</keyword>
<protein>
    <submittedName>
        <fullName evidence="2">Uncharacterized protein</fullName>
    </submittedName>
</protein>
<comment type="caution">
    <text evidence="2">The sequence shown here is derived from an EMBL/GenBank/DDBJ whole genome shotgun (WGS) entry which is preliminary data.</text>
</comment>
<keyword evidence="3" id="KW-1185">Reference proteome</keyword>
<evidence type="ECO:0000313" key="3">
    <source>
        <dbReference type="Proteomes" id="UP000237608"/>
    </source>
</evidence>
<proteinExistence type="predicted"/>
<sequence length="59" mass="6764">MSGDFYTGILMVVIGFVYMFIKLFKEKDNNINIFTNLSNINSWGIIIFLIVGGVIIIFR</sequence>
<feature type="transmembrane region" description="Helical" evidence="1">
    <location>
        <begin position="6"/>
        <end position="24"/>
    </location>
</feature>
<evidence type="ECO:0000313" key="2">
    <source>
        <dbReference type="EMBL" id="PQJ76028.1"/>
    </source>
</evidence>
<feature type="transmembrane region" description="Helical" evidence="1">
    <location>
        <begin position="36"/>
        <end position="58"/>
    </location>
</feature>
<dbReference type="EMBL" id="MSCL01000001">
    <property type="protein sequence ID" value="PQJ76028.1"/>
    <property type="molecule type" value="Genomic_DNA"/>
</dbReference>
<evidence type="ECO:0000256" key="1">
    <source>
        <dbReference type="SAM" id="Phobius"/>
    </source>
</evidence>
<dbReference type="AlphaFoldDB" id="A0A2S7WEG5"/>
<accession>A0A2S7WEG5</accession>
<gene>
    <name evidence="2" type="ORF">BTO13_12690</name>
</gene>
<reference evidence="2 3" key="1">
    <citation type="submission" date="2016-12" db="EMBL/GenBank/DDBJ databases">
        <title>Trade-off between light-utilization and light-protection in marine flavobacteria.</title>
        <authorList>
            <person name="Kumagai Y."/>
            <person name="Yoshizawa S."/>
            <person name="Kogure K."/>
            <person name="Iwasaki W."/>
        </authorList>
    </citation>
    <scope>NUCLEOTIDE SEQUENCE [LARGE SCALE GENOMIC DNA]</scope>
    <source>
        <strain evidence="2 3">KCTC 22729</strain>
    </source>
</reference>
<organism evidence="2 3">
    <name type="scientific">Polaribacter gangjinensis</name>
    <dbReference type="NCBI Taxonomy" id="574710"/>
    <lineage>
        <taxon>Bacteria</taxon>
        <taxon>Pseudomonadati</taxon>
        <taxon>Bacteroidota</taxon>
        <taxon>Flavobacteriia</taxon>
        <taxon>Flavobacteriales</taxon>
        <taxon>Flavobacteriaceae</taxon>
    </lineage>
</organism>